<accession>A0ABY2UJG7</accession>
<dbReference type="Gene3D" id="1.25.40.10">
    <property type="entry name" value="Tetratricopeptide repeat domain"/>
    <property type="match status" value="1"/>
</dbReference>
<reference evidence="2 3" key="1">
    <citation type="submission" date="2019-05" db="EMBL/GenBank/DDBJ databases">
        <title>Microbulbifer harenosus sp. nov., an alginate-degrading bacterium isolated from coastal sand.</title>
        <authorList>
            <person name="Huang H."/>
            <person name="Mo K."/>
            <person name="Bao S."/>
        </authorList>
    </citation>
    <scope>NUCLEOTIDE SEQUENCE [LARGE SCALE GENOMIC DNA]</scope>
    <source>
        <strain evidence="2 3">HB161719</strain>
    </source>
</reference>
<dbReference type="RefSeq" id="WP_138235132.1">
    <property type="nucleotide sequence ID" value="NZ_CP185860.1"/>
</dbReference>
<keyword evidence="3" id="KW-1185">Reference proteome</keyword>
<feature type="chain" id="PRO_5046485741" description="Tetratricopeptide repeat protein" evidence="1">
    <location>
        <begin position="24"/>
        <end position="439"/>
    </location>
</feature>
<evidence type="ECO:0008006" key="4">
    <source>
        <dbReference type="Google" id="ProtNLM"/>
    </source>
</evidence>
<gene>
    <name evidence="2" type="ORF">FDY93_07510</name>
</gene>
<name>A0ABY2UJG7_9GAMM</name>
<dbReference type="SUPFAM" id="SSF48452">
    <property type="entry name" value="TPR-like"/>
    <property type="match status" value="1"/>
</dbReference>
<proteinExistence type="predicted"/>
<protein>
    <recommendedName>
        <fullName evidence="4">Tetratricopeptide repeat protein</fullName>
    </recommendedName>
</protein>
<dbReference type="EMBL" id="VANI01000007">
    <property type="protein sequence ID" value="TLM78261.1"/>
    <property type="molecule type" value="Genomic_DNA"/>
</dbReference>
<dbReference type="Proteomes" id="UP000306791">
    <property type="component" value="Unassembled WGS sequence"/>
</dbReference>
<keyword evidence="1" id="KW-0732">Signal</keyword>
<feature type="signal peptide" evidence="1">
    <location>
        <begin position="1"/>
        <end position="23"/>
    </location>
</feature>
<evidence type="ECO:0000256" key="1">
    <source>
        <dbReference type="SAM" id="SignalP"/>
    </source>
</evidence>
<sequence>MHKFIRFLFVAAALATTSLCAWAQPATDTGRAVAAFRQGDYPQALLLFREAEAAGNRSAKLRFNLGVTLFRLGRYREASGYFQPLLLEPQWRDLAEYNLGLVARRQGDQTLASRHFRRVSEHASSPKLQRLAALQFGRLAARGESAAPRPWLAMASVNAGFDDNPYAVKNELLAEDAVGEDPFFELFAWGQYRLAGSETDGWRVHGYGFTRRYSELDSLNLGSLSANLSRDSQWAGWLLETGAGAELVTLGGEQVSRQLQLIARARREFGGIGVQLSYVPAYYAGGENYRYLDGWRQRFSARAERQAFGGAEMGIYYLFDTNDRADLQQAADDYYSYSPLRHAFGTDIRWRFLSRWEVRAGVEYRRSVYDGNNRIADDRGEWFEYQRESDRFRTWISTRYRLTPSFSLDGKLQSIDNRENQDIYDFDKTELSFGASYVF</sequence>
<evidence type="ECO:0000313" key="2">
    <source>
        <dbReference type="EMBL" id="TLM78261.1"/>
    </source>
</evidence>
<evidence type="ECO:0000313" key="3">
    <source>
        <dbReference type="Proteomes" id="UP000306791"/>
    </source>
</evidence>
<dbReference type="Pfam" id="PF13432">
    <property type="entry name" value="TPR_16"/>
    <property type="match status" value="1"/>
</dbReference>
<organism evidence="2 3">
    <name type="scientific">Microbulbifer harenosus</name>
    <dbReference type="NCBI Taxonomy" id="2576840"/>
    <lineage>
        <taxon>Bacteria</taxon>
        <taxon>Pseudomonadati</taxon>
        <taxon>Pseudomonadota</taxon>
        <taxon>Gammaproteobacteria</taxon>
        <taxon>Cellvibrionales</taxon>
        <taxon>Microbulbiferaceae</taxon>
        <taxon>Microbulbifer</taxon>
    </lineage>
</organism>
<dbReference type="InterPro" id="IPR011990">
    <property type="entry name" value="TPR-like_helical_dom_sf"/>
</dbReference>
<comment type="caution">
    <text evidence="2">The sequence shown here is derived from an EMBL/GenBank/DDBJ whole genome shotgun (WGS) entry which is preliminary data.</text>
</comment>